<protein>
    <recommendedName>
        <fullName evidence="12">Cardiolipin synthase</fullName>
        <ecNumber evidence="12">2.7.8.-</ecNumber>
    </recommendedName>
</protein>
<evidence type="ECO:0000259" key="14">
    <source>
        <dbReference type="PROSITE" id="PS50035"/>
    </source>
</evidence>
<keyword evidence="2" id="KW-1003">Cell membrane</keyword>
<sequence>MKNFFNFIFSRIFFIICMVLIQLMFLTVFLIYFNRYFIYLYGINLIVGLIFTFIIINDNINPAFKITWILIVVVLPFLGGIIYLTFGEKRLLKSVKKRLFNFSIKFKDSMDLSKDYDIENLNDSDMNVYRQAKYINCATGSPVFFNTETKYFASGEDSFEEYLNDLKTAEKFIFMEYFIISEGFFLDSVLNILKQKVKNGVDVKIIIDDIGSILTLSNKTLEEIRNLGIKVVEFNQVKGIVLPKHNNRTHRKMTIIDGKIAYTGGINIADEYINLYEKYGYWKDSVLKLEGHAVASFINMFISLWDYSTGENTDILSLYDKSDLEKKSNIRDDLGVVIPFSETPVMESTSENMYLNMIRRANRYIYITTPYLIITWEMEKALISAAKTGVDVRIITPHIPDKKYVHLLTRSFYKNLVENGVKIYEFKKGFIHAKNFLCDDGFVVIGSINLDYRSLYLHFECAVWTFGTPIVSDVKEDFENTLKDSMEITPEWIKSRKLITRILQSLLKLFAPLM</sequence>
<dbReference type="Proteomes" id="UP000031386">
    <property type="component" value="Chromosome"/>
</dbReference>
<feature type="transmembrane region" description="Helical" evidence="13">
    <location>
        <begin position="38"/>
        <end position="56"/>
    </location>
</feature>
<feature type="domain" description="PLD phosphodiesterase" evidence="14">
    <location>
        <begin position="427"/>
        <end position="454"/>
    </location>
</feature>
<dbReference type="PANTHER" id="PTHR21248">
    <property type="entry name" value="CARDIOLIPIN SYNTHASE"/>
    <property type="match status" value="1"/>
</dbReference>
<evidence type="ECO:0000256" key="8">
    <source>
        <dbReference type="ARBA" id="ARBA00023098"/>
    </source>
</evidence>
<evidence type="ECO:0000256" key="6">
    <source>
        <dbReference type="ARBA" id="ARBA00022737"/>
    </source>
</evidence>
<dbReference type="Gene3D" id="3.30.870.10">
    <property type="entry name" value="Endonuclease Chain A"/>
    <property type="match status" value="2"/>
</dbReference>
<evidence type="ECO:0000256" key="13">
    <source>
        <dbReference type="SAM" id="Phobius"/>
    </source>
</evidence>
<dbReference type="InterPro" id="IPR001736">
    <property type="entry name" value="PLipase_D/transphosphatidylase"/>
</dbReference>
<dbReference type="InterPro" id="IPR027379">
    <property type="entry name" value="CLS_N"/>
</dbReference>
<evidence type="ECO:0000256" key="2">
    <source>
        <dbReference type="ARBA" id="ARBA00022475"/>
    </source>
</evidence>
<dbReference type="RefSeq" id="WP_029949896.1">
    <property type="nucleotide sequence ID" value="NZ_BHYQ01000005.1"/>
</dbReference>
<accession>A0A0B4S2V2</accession>
<evidence type="ECO:0000256" key="9">
    <source>
        <dbReference type="ARBA" id="ARBA00023136"/>
    </source>
</evidence>
<proteinExistence type="predicted"/>
<keyword evidence="3" id="KW-0444">Lipid biosynthesis</keyword>
<evidence type="ECO:0000313" key="17">
    <source>
        <dbReference type="Proteomes" id="UP000031386"/>
    </source>
</evidence>
<keyword evidence="11" id="KW-1208">Phospholipid metabolism</keyword>
<reference evidence="15 17" key="1">
    <citation type="submission" date="2014-10" db="EMBL/GenBank/DDBJ databases">
        <title>Complete genome sequence of Parvimonas micra KCOM 1535 (= ChDC B708).</title>
        <authorList>
            <person name="Kook J.-K."/>
            <person name="Park S.-N."/>
            <person name="Lim Y.K."/>
            <person name="Roh H."/>
        </authorList>
    </citation>
    <scope>NUCLEOTIDE SEQUENCE [LARGE SCALE GENOMIC DNA]</scope>
    <source>
        <strain evidence="15">KCOM 1535</strain>
        <strain evidence="17">KCOM 1535 / ChDC B708</strain>
    </source>
</reference>
<evidence type="ECO:0000256" key="10">
    <source>
        <dbReference type="ARBA" id="ARBA00023209"/>
    </source>
</evidence>
<evidence type="ECO:0000313" key="15">
    <source>
        <dbReference type="EMBL" id="AIZ36971.1"/>
    </source>
</evidence>
<feature type="domain" description="PLD phosphodiesterase" evidence="14">
    <location>
        <begin position="245"/>
        <end position="272"/>
    </location>
</feature>
<name>A0A0B4S2V2_9FIRM</name>
<comment type="subcellular location">
    <subcellularLocation>
        <location evidence="1">Cell membrane</location>
        <topology evidence="1">Multi-pass membrane protein</topology>
    </subcellularLocation>
</comment>
<dbReference type="GO" id="GO:0005886">
    <property type="term" value="C:plasma membrane"/>
    <property type="evidence" value="ECO:0007669"/>
    <property type="project" value="UniProtKB-SubCell"/>
</dbReference>
<evidence type="ECO:0000256" key="11">
    <source>
        <dbReference type="ARBA" id="ARBA00023264"/>
    </source>
</evidence>
<dbReference type="GO" id="GO:0008808">
    <property type="term" value="F:cardiolipin synthase activity"/>
    <property type="evidence" value="ECO:0007669"/>
    <property type="project" value="UniProtKB-UniRule"/>
</dbReference>
<gene>
    <name evidence="16" type="primary">cls</name>
    <name evidence="16" type="ORF">NM222_01515</name>
    <name evidence="15" type="ORF">NW74_06295</name>
</gene>
<dbReference type="Pfam" id="PF13396">
    <property type="entry name" value="PLDc_N"/>
    <property type="match status" value="1"/>
</dbReference>
<keyword evidence="5 13" id="KW-0812">Transmembrane</keyword>
<keyword evidence="10" id="KW-0594">Phospholipid biosynthesis</keyword>
<evidence type="ECO:0000256" key="1">
    <source>
        <dbReference type="ARBA" id="ARBA00004651"/>
    </source>
</evidence>
<dbReference type="Proteomes" id="UP001210690">
    <property type="component" value="Chromosome"/>
</dbReference>
<dbReference type="NCBIfam" id="TIGR04265">
    <property type="entry name" value="bac_cardiolipin"/>
    <property type="match status" value="1"/>
</dbReference>
<evidence type="ECO:0000256" key="7">
    <source>
        <dbReference type="ARBA" id="ARBA00022989"/>
    </source>
</evidence>
<dbReference type="GeneID" id="93385222"/>
<dbReference type="EMBL" id="CP101412">
    <property type="protein sequence ID" value="WBB31177.1"/>
    <property type="molecule type" value="Genomic_DNA"/>
</dbReference>
<dbReference type="AlphaFoldDB" id="A0A0B4S2V2"/>
<evidence type="ECO:0000256" key="5">
    <source>
        <dbReference type="ARBA" id="ARBA00022692"/>
    </source>
</evidence>
<dbReference type="CDD" id="cd09160">
    <property type="entry name" value="PLDc_SMU_988_like_2"/>
    <property type="match status" value="1"/>
</dbReference>
<dbReference type="PANTHER" id="PTHR21248:SF22">
    <property type="entry name" value="PHOSPHOLIPASE D"/>
    <property type="match status" value="1"/>
</dbReference>
<dbReference type="CDD" id="cd09154">
    <property type="entry name" value="PLDc_SMU_988_like_1"/>
    <property type="match status" value="1"/>
</dbReference>
<reference evidence="16" key="2">
    <citation type="submission" date="2022-07" db="EMBL/GenBank/DDBJ databases">
        <title>Parvimonas micra travels from the subgingival sulcus of the human oral cavity to the colorectal adenocarcinoma.</title>
        <authorList>
            <person name="Conde-Perez K."/>
            <person name="Buetas E."/>
            <person name="Aja-Macaya P."/>
            <person name="Martin-De Arribas E."/>
            <person name="Iglesias-Corras I."/>
            <person name="Trigo-Tasende N."/>
            <person name="Nasser-Ali M."/>
            <person name="Estevez L.S."/>
            <person name="Rumbo-Feal S."/>
            <person name="Otero-Alen B."/>
            <person name="Noguera J.F."/>
            <person name="Concha A."/>
            <person name="Pardinas-Lopez S."/>
            <person name="Carda-Dieguez M."/>
            <person name="Gomez-Randulfe I."/>
            <person name="Martinez-Lago N."/>
            <person name="Ladra S."/>
            <person name="Aparicio L.A."/>
            <person name="Bou G."/>
            <person name="Mira A."/>
            <person name="Vallejo J.A."/>
            <person name="Poza M."/>
        </authorList>
    </citation>
    <scope>NUCLEOTIDE SEQUENCE</scope>
    <source>
        <strain evidence="16">PM102KC-G-1</strain>
    </source>
</reference>
<keyword evidence="4" id="KW-0808">Transferase</keyword>
<dbReference type="STRING" id="33033.NW74_06295"/>
<evidence type="ECO:0000313" key="16">
    <source>
        <dbReference type="EMBL" id="WBB31177.1"/>
    </source>
</evidence>
<evidence type="ECO:0000256" key="3">
    <source>
        <dbReference type="ARBA" id="ARBA00022516"/>
    </source>
</evidence>
<feature type="transmembrane region" description="Helical" evidence="13">
    <location>
        <begin position="12"/>
        <end position="32"/>
    </location>
</feature>
<dbReference type="Pfam" id="PF13091">
    <property type="entry name" value="PLDc_2"/>
    <property type="match status" value="2"/>
</dbReference>
<keyword evidence="8" id="KW-0443">Lipid metabolism</keyword>
<dbReference type="InterPro" id="IPR025202">
    <property type="entry name" value="PLD-like_dom"/>
</dbReference>
<dbReference type="SUPFAM" id="SSF56024">
    <property type="entry name" value="Phospholipase D/nuclease"/>
    <property type="match status" value="2"/>
</dbReference>
<feature type="transmembrane region" description="Helical" evidence="13">
    <location>
        <begin position="68"/>
        <end position="86"/>
    </location>
</feature>
<dbReference type="EMBL" id="CP009761">
    <property type="protein sequence ID" value="AIZ36971.1"/>
    <property type="molecule type" value="Genomic_DNA"/>
</dbReference>
<dbReference type="SMART" id="SM00155">
    <property type="entry name" value="PLDc"/>
    <property type="match status" value="2"/>
</dbReference>
<evidence type="ECO:0000256" key="12">
    <source>
        <dbReference type="NCBIfam" id="TIGR04265"/>
    </source>
</evidence>
<keyword evidence="6" id="KW-0677">Repeat</keyword>
<organism evidence="15 17">
    <name type="scientific">Parvimonas micra</name>
    <dbReference type="NCBI Taxonomy" id="33033"/>
    <lineage>
        <taxon>Bacteria</taxon>
        <taxon>Bacillati</taxon>
        <taxon>Bacillota</taxon>
        <taxon>Tissierellia</taxon>
        <taxon>Tissierellales</taxon>
        <taxon>Peptoniphilaceae</taxon>
        <taxon>Parvimonas</taxon>
    </lineage>
</organism>
<dbReference type="InterPro" id="IPR022924">
    <property type="entry name" value="Cardiolipin_synthase"/>
</dbReference>
<dbReference type="KEGG" id="pmic:NW74_06295"/>
<keyword evidence="7 13" id="KW-1133">Transmembrane helix</keyword>
<keyword evidence="17" id="KW-1185">Reference proteome</keyword>
<dbReference type="PROSITE" id="PS50035">
    <property type="entry name" value="PLD"/>
    <property type="match status" value="2"/>
</dbReference>
<dbReference type="GO" id="GO:0032049">
    <property type="term" value="P:cardiolipin biosynthetic process"/>
    <property type="evidence" value="ECO:0007669"/>
    <property type="project" value="UniProtKB-UniRule"/>
</dbReference>
<keyword evidence="9 13" id="KW-0472">Membrane</keyword>
<evidence type="ECO:0000256" key="4">
    <source>
        <dbReference type="ARBA" id="ARBA00022679"/>
    </source>
</evidence>
<dbReference type="EC" id="2.7.8.-" evidence="12"/>